<dbReference type="PANTHER" id="PTHR23501">
    <property type="entry name" value="MAJOR FACILITATOR SUPERFAMILY"/>
    <property type="match status" value="1"/>
</dbReference>
<dbReference type="EMBL" id="KV878137">
    <property type="protein sequence ID" value="OJJ07692.1"/>
    <property type="molecule type" value="Genomic_DNA"/>
</dbReference>
<keyword evidence="6 8" id="KW-0472">Membrane</keyword>
<dbReference type="InterPro" id="IPR036259">
    <property type="entry name" value="MFS_trans_sf"/>
</dbReference>
<comment type="similarity">
    <text evidence="2">Belongs to the major facilitator superfamily.</text>
</comment>
<feature type="transmembrane region" description="Helical" evidence="8">
    <location>
        <begin position="116"/>
        <end position="137"/>
    </location>
</feature>
<dbReference type="Gene3D" id="1.20.1250.20">
    <property type="entry name" value="MFS general substrate transporter like domains"/>
    <property type="match status" value="2"/>
</dbReference>
<dbReference type="SUPFAM" id="SSF103473">
    <property type="entry name" value="MFS general substrate transporter"/>
    <property type="match status" value="1"/>
</dbReference>
<feature type="transmembrane region" description="Helical" evidence="8">
    <location>
        <begin position="21"/>
        <end position="40"/>
    </location>
</feature>
<feature type="transmembrane region" description="Helical" evidence="8">
    <location>
        <begin position="60"/>
        <end position="78"/>
    </location>
</feature>
<dbReference type="GeneID" id="63726307"/>
<evidence type="ECO:0000256" key="2">
    <source>
        <dbReference type="ARBA" id="ARBA00008335"/>
    </source>
</evidence>
<evidence type="ECO:0000256" key="4">
    <source>
        <dbReference type="ARBA" id="ARBA00022692"/>
    </source>
</evidence>
<dbReference type="Pfam" id="PF07690">
    <property type="entry name" value="MFS_1"/>
    <property type="match status" value="1"/>
</dbReference>
<dbReference type="OrthoDB" id="6770063at2759"/>
<dbReference type="VEuPathDB" id="FungiDB:ASPVEDRAFT_33895"/>
<feature type="transmembrane region" description="Helical" evidence="8">
    <location>
        <begin position="419"/>
        <end position="440"/>
    </location>
</feature>
<dbReference type="InterPro" id="IPR020846">
    <property type="entry name" value="MFS_dom"/>
</dbReference>
<proteinExistence type="inferred from homology"/>
<feature type="transmembrane region" description="Helical" evidence="8">
    <location>
        <begin position="376"/>
        <end position="398"/>
    </location>
</feature>
<evidence type="ECO:0000313" key="10">
    <source>
        <dbReference type="EMBL" id="OJJ07692.1"/>
    </source>
</evidence>
<feature type="compositionally biased region" description="Basic and acidic residues" evidence="7">
    <location>
        <begin position="508"/>
        <end position="528"/>
    </location>
</feature>
<dbReference type="Proteomes" id="UP000184073">
    <property type="component" value="Unassembled WGS sequence"/>
</dbReference>
<evidence type="ECO:0000313" key="11">
    <source>
        <dbReference type="Proteomes" id="UP000184073"/>
    </source>
</evidence>
<dbReference type="GO" id="GO:0046943">
    <property type="term" value="F:carboxylic acid transmembrane transporter activity"/>
    <property type="evidence" value="ECO:0007669"/>
    <property type="project" value="UniProtKB-ARBA"/>
</dbReference>
<sequence length="551" mass="59475">MDRQRVAERALHDQTNILPRAQLLVVFTGLAISLLITFVDQNGISVTLPTIAADLDARNTISWAGTSSLIANTTFTVLYGRLSDIFGRKVIYLSALVLLCISDVLCGVSTTPEMFYVFRGLAGIAGGGVTSLTMIIVSDIVTLQQRGKYQGILGAAMGLGNIIGPFLGAAFIMNATWRGFFWLIGPLAACSALIGYFLIPNNHKKDSLSNSVKRIDFFGILTSSAAVILLLIPISGGGSYFNWDSAMVISMLAIGGCSLIVFLLVEWKVAALPMLPVVLFKNKVICALFLQTFLLGGVYQAYLYYLPLYYQNARGWNPIVSAALTCPMMVCHSLTSIASGQYISRRKRYGELIWIGFGLWTLGAGLMIRFDRTTSPAVIAVSVGIAGIGIGSTFQPTMIACQAHCTKAQRAVVISDRNFFRCLGGACGLAVSAALLQGVLRSNLPEAYKSLSHSTYTLPSKDGISNADWESIMDAYVAASRAVFILQVPLIGACLLLCAFVRDRGLERPKDPDEKAPGDQHQRRESQSAKEPTSQQPEAEHAKTNGNPART</sequence>
<evidence type="ECO:0000256" key="7">
    <source>
        <dbReference type="SAM" id="MobiDB-lite"/>
    </source>
</evidence>
<reference evidence="11" key="1">
    <citation type="journal article" date="2017" name="Genome Biol.">
        <title>Comparative genomics reveals high biological diversity and specific adaptations in the industrially and medically important fungal genus Aspergillus.</title>
        <authorList>
            <person name="de Vries R.P."/>
            <person name="Riley R."/>
            <person name="Wiebenga A."/>
            <person name="Aguilar-Osorio G."/>
            <person name="Amillis S."/>
            <person name="Uchima C.A."/>
            <person name="Anderluh G."/>
            <person name="Asadollahi M."/>
            <person name="Askin M."/>
            <person name="Barry K."/>
            <person name="Battaglia E."/>
            <person name="Bayram O."/>
            <person name="Benocci T."/>
            <person name="Braus-Stromeyer S.A."/>
            <person name="Caldana C."/>
            <person name="Canovas D."/>
            <person name="Cerqueira G.C."/>
            <person name="Chen F."/>
            <person name="Chen W."/>
            <person name="Choi C."/>
            <person name="Clum A."/>
            <person name="Dos Santos R.A."/>
            <person name="Damasio A.R."/>
            <person name="Diallinas G."/>
            <person name="Emri T."/>
            <person name="Fekete E."/>
            <person name="Flipphi M."/>
            <person name="Freyberg S."/>
            <person name="Gallo A."/>
            <person name="Gournas C."/>
            <person name="Habgood R."/>
            <person name="Hainaut M."/>
            <person name="Harispe M.L."/>
            <person name="Henrissat B."/>
            <person name="Hilden K.S."/>
            <person name="Hope R."/>
            <person name="Hossain A."/>
            <person name="Karabika E."/>
            <person name="Karaffa L."/>
            <person name="Karanyi Z."/>
            <person name="Krasevec N."/>
            <person name="Kuo A."/>
            <person name="Kusch H."/>
            <person name="LaButti K."/>
            <person name="Lagendijk E.L."/>
            <person name="Lapidus A."/>
            <person name="Levasseur A."/>
            <person name="Lindquist E."/>
            <person name="Lipzen A."/>
            <person name="Logrieco A.F."/>
            <person name="MacCabe A."/>
            <person name="Maekelae M.R."/>
            <person name="Malavazi I."/>
            <person name="Melin P."/>
            <person name="Meyer V."/>
            <person name="Mielnichuk N."/>
            <person name="Miskei M."/>
            <person name="Molnar A.P."/>
            <person name="Mule G."/>
            <person name="Ngan C.Y."/>
            <person name="Orejas M."/>
            <person name="Orosz E."/>
            <person name="Ouedraogo J.P."/>
            <person name="Overkamp K.M."/>
            <person name="Park H.-S."/>
            <person name="Perrone G."/>
            <person name="Piumi F."/>
            <person name="Punt P.J."/>
            <person name="Ram A.F."/>
            <person name="Ramon A."/>
            <person name="Rauscher S."/>
            <person name="Record E."/>
            <person name="Riano-Pachon D.M."/>
            <person name="Robert V."/>
            <person name="Roehrig J."/>
            <person name="Ruller R."/>
            <person name="Salamov A."/>
            <person name="Salih N.S."/>
            <person name="Samson R.A."/>
            <person name="Sandor E."/>
            <person name="Sanguinetti M."/>
            <person name="Schuetze T."/>
            <person name="Sepcic K."/>
            <person name="Shelest E."/>
            <person name="Sherlock G."/>
            <person name="Sophianopoulou V."/>
            <person name="Squina F.M."/>
            <person name="Sun H."/>
            <person name="Susca A."/>
            <person name="Todd R.B."/>
            <person name="Tsang A."/>
            <person name="Unkles S.E."/>
            <person name="van de Wiele N."/>
            <person name="van Rossen-Uffink D."/>
            <person name="Oliveira J.V."/>
            <person name="Vesth T.C."/>
            <person name="Visser J."/>
            <person name="Yu J.-H."/>
            <person name="Zhou M."/>
            <person name="Andersen M.R."/>
            <person name="Archer D.B."/>
            <person name="Baker S.E."/>
            <person name="Benoit I."/>
            <person name="Brakhage A.A."/>
            <person name="Braus G.H."/>
            <person name="Fischer R."/>
            <person name="Frisvad J.C."/>
            <person name="Goldman G.H."/>
            <person name="Houbraken J."/>
            <person name="Oakley B."/>
            <person name="Pocsi I."/>
            <person name="Scazzocchio C."/>
            <person name="Seiboth B."/>
            <person name="vanKuyk P.A."/>
            <person name="Wortman J."/>
            <person name="Dyer P.S."/>
            <person name="Grigoriev I.V."/>
        </authorList>
    </citation>
    <scope>NUCLEOTIDE SEQUENCE [LARGE SCALE GENOMIC DNA]</scope>
    <source>
        <strain evidence="11">CBS 583.65</strain>
    </source>
</reference>
<keyword evidence="5 8" id="KW-1133">Transmembrane helix</keyword>
<dbReference type="PANTHER" id="PTHR23501:SF78">
    <property type="entry name" value="MAJOR FACILITATOR SUPERFAMILY (MFS) PROFILE DOMAIN-CONTAINING PROTEIN-RELATED"/>
    <property type="match status" value="1"/>
</dbReference>
<dbReference type="PRINTS" id="PR01036">
    <property type="entry name" value="TCRTETB"/>
</dbReference>
<organism evidence="10 11">
    <name type="scientific">Aspergillus versicolor CBS 583.65</name>
    <dbReference type="NCBI Taxonomy" id="1036611"/>
    <lineage>
        <taxon>Eukaryota</taxon>
        <taxon>Fungi</taxon>
        <taxon>Dikarya</taxon>
        <taxon>Ascomycota</taxon>
        <taxon>Pezizomycotina</taxon>
        <taxon>Eurotiomycetes</taxon>
        <taxon>Eurotiomycetidae</taxon>
        <taxon>Eurotiales</taxon>
        <taxon>Aspergillaceae</taxon>
        <taxon>Aspergillus</taxon>
        <taxon>Aspergillus subgen. Nidulantes</taxon>
    </lineage>
</organism>
<feature type="transmembrane region" description="Helical" evidence="8">
    <location>
        <begin position="318"/>
        <end position="340"/>
    </location>
</feature>
<feature type="transmembrane region" description="Helical" evidence="8">
    <location>
        <begin position="285"/>
        <end position="306"/>
    </location>
</feature>
<dbReference type="FunFam" id="1.20.1720.10:FF:000013">
    <property type="entry name" value="Related to multidrug resistance proteins"/>
    <property type="match status" value="1"/>
</dbReference>
<dbReference type="InterPro" id="IPR011701">
    <property type="entry name" value="MFS"/>
</dbReference>
<dbReference type="FunFam" id="1.20.1250.20:FF:000436">
    <property type="entry name" value="MFS transporter, putative"/>
    <property type="match status" value="1"/>
</dbReference>
<evidence type="ECO:0000256" key="6">
    <source>
        <dbReference type="ARBA" id="ARBA00023136"/>
    </source>
</evidence>
<feature type="transmembrane region" description="Helical" evidence="8">
    <location>
        <begin position="179"/>
        <end position="199"/>
    </location>
</feature>
<protein>
    <recommendedName>
        <fullName evidence="9">Major facilitator superfamily (MFS) profile domain-containing protein</fullName>
    </recommendedName>
</protein>
<evidence type="ECO:0000259" key="9">
    <source>
        <dbReference type="PROSITE" id="PS50850"/>
    </source>
</evidence>
<comment type="subcellular location">
    <subcellularLocation>
        <location evidence="1">Endomembrane system</location>
        <topology evidence="1">Multi-pass membrane protein</topology>
    </subcellularLocation>
</comment>
<evidence type="ECO:0000256" key="5">
    <source>
        <dbReference type="ARBA" id="ARBA00022989"/>
    </source>
</evidence>
<evidence type="ECO:0000256" key="1">
    <source>
        <dbReference type="ARBA" id="ARBA00004127"/>
    </source>
</evidence>
<dbReference type="GO" id="GO:0005886">
    <property type="term" value="C:plasma membrane"/>
    <property type="evidence" value="ECO:0007669"/>
    <property type="project" value="TreeGrafter"/>
</dbReference>
<keyword evidence="11" id="KW-1185">Reference proteome</keyword>
<dbReference type="GO" id="GO:0012505">
    <property type="term" value="C:endomembrane system"/>
    <property type="evidence" value="ECO:0007669"/>
    <property type="project" value="UniProtKB-SubCell"/>
</dbReference>
<feature type="transmembrane region" description="Helical" evidence="8">
    <location>
        <begin position="90"/>
        <end position="110"/>
    </location>
</feature>
<dbReference type="RefSeq" id="XP_040673454.1">
    <property type="nucleotide sequence ID" value="XM_040810796.1"/>
</dbReference>
<feature type="region of interest" description="Disordered" evidence="7">
    <location>
        <begin position="508"/>
        <end position="551"/>
    </location>
</feature>
<dbReference type="AlphaFoldDB" id="A0A1L9Q1W2"/>
<gene>
    <name evidence="10" type="ORF">ASPVEDRAFT_33895</name>
</gene>
<accession>A0A1L9Q1W2</accession>
<name>A0A1L9Q1W2_ASPVE</name>
<keyword evidence="4 8" id="KW-0812">Transmembrane</keyword>
<keyword evidence="3" id="KW-0813">Transport</keyword>
<feature type="transmembrane region" description="Helical" evidence="8">
    <location>
        <begin position="215"/>
        <end position="234"/>
    </location>
</feature>
<feature type="domain" description="Major facilitator superfamily (MFS) profile" evidence="9">
    <location>
        <begin position="26"/>
        <end position="506"/>
    </location>
</feature>
<feature type="transmembrane region" description="Helical" evidence="8">
    <location>
        <begin position="482"/>
        <end position="501"/>
    </location>
</feature>
<feature type="transmembrane region" description="Helical" evidence="8">
    <location>
        <begin position="149"/>
        <end position="173"/>
    </location>
</feature>
<evidence type="ECO:0000256" key="3">
    <source>
        <dbReference type="ARBA" id="ARBA00022448"/>
    </source>
</evidence>
<dbReference type="PROSITE" id="PS50850">
    <property type="entry name" value="MFS"/>
    <property type="match status" value="1"/>
</dbReference>
<feature type="transmembrane region" description="Helical" evidence="8">
    <location>
        <begin position="246"/>
        <end position="265"/>
    </location>
</feature>
<feature type="transmembrane region" description="Helical" evidence="8">
    <location>
        <begin position="352"/>
        <end position="370"/>
    </location>
</feature>
<evidence type="ECO:0000256" key="8">
    <source>
        <dbReference type="SAM" id="Phobius"/>
    </source>
</evidence>